<accession>A0AAE0ZJU3</accession>
<evidence type="ECO:0000313" key="3">
    <source>
        <dbReference type="Proteomes" id="UP001283361"/>
    </source>
</evidence>
<organism evidence="2 3">
    <name type="scientific">Elysia crispata</name>
    <name type="common">lettuce slug</name>
    <dbReference type="NCBI Taxonomy" id="231223"/>
    <lineage>
        <taxon>Eukaryota</taxon>
        <taxon>Metazoa</taxon>
        <taxon>Spiralia</taxon>
        <taxon>Lophotrochozoa</taxon>
        <taxon>Mollusca</taxon>
        <taxon>Gastropoda</taxon>
        <taxon>Heterobranchia</taxon>
        <taxon>Euthyneura</taxon>
        <taxon>Panpulmonata</taxon>
        <taxon>Sacoglossa</taxon>
        <taxon>Placobranchoidea</taxon>
        <taxon>Plakobranchidae</taxon>
        <taxon>Elysia</taxon>
    </lineage>
</organism>
<reference evidence="2" key="1">
    <citation type="journal article" date="2023" name="G3 (Bethesda)">
        <title>A reference genome for the long-term kleptoplast-retaining sea slug Elysia crispata morphotype clarki.</title>
        <authorList>
            <person name="Eastman K.E."/>
            <person name="Pendleton A.L."/>
            <person name="Shaikh M.A."/>
            <person name="Suttiyut T."/>
            <person name="Ogas R."/>
            <person name="Tomko P."/>
            <person name="Gavelis G."/>
            <person name="Widhalm J.R."/>
            <person name="Wisecaver J.H."/>
        </authorList>
    </citation>
    <scope>NUCLEOTIDE SEQUENCE</scope>
    <source>
        <strain evidence="2">ECLA1</strain>
    </source>
</reference>
<evidence type="ECO:0000256" key="1">
    <source>
        <dbReference type="SAM" id="MobiDB-lite"/>
    </source>
</evidence>
<sequence length="72" mass="8115">MKNKELSQQTQITEAGYHRAEGKQNDRQNGGDNVGIRVSFGHKITLFTAKIFVVAGYNFRSSRLVPVVMLYV</sequence>
<evidence type="ECO:0000313" key="2">
    <source>
        <dbReference type="EMBL" id="KAK3770515.1"/>
    </source>
</evidence>
<feature type="region of interest" description="Disordered" evidence="1">
    <location>
        <begin position="1"/>
        <end position="32"/>
    </location>
</feature>
<protein>
    <submittedName>
        <fullName evidence="2">Uncharacterized protein</fullName>
    </submittedName>
</protein>
<proteinExistence type="predicted"/>
<feature type="compositionally biased region" description="Polar residues" evidence="1">
    <location>
        <begin position="1"/>
        <end position="13"/>
    </location>
</feature>
<dbReference type="Proteomes" id="UP001283361">
    <property type="component" value="Unassembled WGS sequence"/>
</dbReference>
<keyword evidence="3" id="KW-1185">Reference proteome</keyword>
<dbReference type="EMBL" id="JAWDGP010003835">
    <property type="protein sequence ID" value="KAK3770515.1"/>
    <property type="molecule type" value="Genomic_DNA"/>
</dbReference>
<comment type="caution">
    <text evidence="2">The sequence shown here is derived from an EMBL/GenBank/DDBJ whole genome shotgun (WGS) entry which is preliminary data.</text>
</comment>
<dbReference type="AlphaFoldDB" id="A0AAE0ZJU3"/>
<gene>
    <name evidence="2" type="ORF">RRG08_004226</name>
</gene>
<name>A0AAE0ZJU3_9GAST</name>
<feature type="compositionally biased region" description="Basic and acidic residues" evidence="1">
    <location>
        <begin position="16"/>
        <end position="26"/>
    </location>
</feature>